<keyword evidence="1" id="KW-0378">Hydrolase</keyword>
<dbReference type="InterPro" id="IPR013656">
    <property type="entry name" value="PAS_4"/>
</dbReference>
<dbReference type="Gene3D" id="3.30.450.20">
    <property type="entry name" value="PAS domain"/>
    <property type="match status" value="1"/>
</dbReference>
<name>A0A6J6TFR0_9ZZZZ</name>
<dbReference type="SUPFAM" id="SSF81606">
    <property type="entry name" value="PP2C-like"/>
    <property type="match status" value="1"/>
</dbReference>
<reference evidence="3" key="1">
    <citation type="submission" date="2020-05" db="EMBL/GenBank/DDBJ databases">
        <authorList>
            <person name="Chiriac C."/>
            <person name="Salcher M."/>
            <person name="Ghai R."/>
            <person name="Kavagutti S V."/>
        </authorList>
    </citation>
    <scope>NUCLEOTIDE SEQUENCE</scope>
</reference>
<dbReference type="Pfam" id="PF08448">
    <property type="entry name" value="PAS_4"/>
    <property type="match status" value="1"/>
</dbReference>
<sequence length="527" mass="56217">MALTCDDAGVTPDVQSSLFAGAGALRAQYDATDWSATPLGPVSGWTPALRAALSVVNGTRFPATLLWGPEWVLLYNEPYAEMVGDKHPVALGRACAEVFPEAMPDIGPLLEQVSRRGESTWSQDVLLPLSRAGFMEDCWFTWSYSPVRGADDKIEGVLDIAVETTQLVLARRRSELVARLVSALQDAEDDHAVVERAEVILASSPDLLEVRVLNGPAPGPGLTLDPGTGRQHGTPCVVELLQRHPRARARHLAARLSPRLPLDSGYSEFVLAVAAAIGSAFDSAAAAASERAISEALQRSLLTRPITGPSLEVAVRYEPASDLAQVGGDWYDCYPLPDGAVAMMVGDVAGHDQTAAAAMGQLRNLARGVTYSADVWRPSQVLQDLDLAMHGLGMEEVATAVVAVLEDRGPEGQLLHWASAGHPPPLLRTADGAVHLLDTEPGLLLGLDPSAHRLDHRLLLGPGDLLLLYTDGLVERRDAGIDEGLDWLVHTVRAHAGAGPEELCSVLLEQAHTHDDDQVLLAVRACP</sequence>
<dbReference type="InterPro" id="IPR001932">
    <property type="entry name" value="PPM-type_phosphatase-like_dom"/>
</dbReference>
<dbReference type="GO" id="GO:0016791">
    <property type="term" value="F:phosphatase activity"/>
    <property type="evidence" value="ECO:0007669"/>
    <property type="project" value="TreeGrafter"/>
</dbReference>
<dbReference type="PANTHER" id="PTHR43156">
    <property type="entry name" value="STAGE II SPORULATION PROTEIN E-RELATED"/>
    <property type="match status" value="1"/>
</dbReference>
<accession>A0A6J6TFR0</accession>
<dbReference type="AlphaFoldDB" id="A0A6J6TFR0"/>
<evidence type="ECO:0000256" key="1">
    <source>
        <dbReference type="ARBA" id="ARBA00022801"/>
    </source>
</evidence>
<proteinExistence type="predicted"/>
<dbReference type="Pfam" id="PF07228">
    <property type="entry name" value="SpoIIE"/>
    <property type="match status" value="1"/>
</dbReference>
<feature type="domain" description="PPM-type phosphatase" evidence="2">
    <location>
        <begin position="311"/>
        <end position="525"/>
    </location>
</feature>
<dbReference type="PANTHER" id="PTHR43156:SF2">
    <property type="entry name" value="STAGE II SPORULATION PROTEIN E"/>
    <property type="match status" value="1"/>
</dbReference>
<protein>
    <submittedName>
        <fullName evidence="3">Unannotated protein</fullName>
    </submittedName>
</protein>
<dbReference type="Gene3D" id="3.60.40.10">
    <property type="entry name" value="PPM-type phosphatase domain"/>
    <property type="match status" value="1"/>
</dbReference>
<dbReference type="InterPro" id="IPR052016">
    <property type="entry name" value="Bact_Sigma-Reg"/>
</dbReference>
<evidence type="ECO:0000313" key="3">
    <source>
        <dbReference type="EMBL" id="CAB4745129.1"/>
    </source>
</evidence>
<organism evidence="3">
    <name type="scientific">freshwater metagenome</name>
    <dbReference type="NCBI Taxonomy" id="449393"/>
    <lineage>
        <taxon>unclassified sequences</taxon>
        <taxon>metagenomes</taxon>
        <taxon>ecological metagenomes</taxon>
    </lineage>
</organism>
<dbReference type="EMBL" id="CAEZYQ010000011">
    <property type="protein sequence ID" value="CAB4745129.1"/>
    <property type="molecule type" value="Genomic_DNA"/>
</dbReference>
<evidence type="ECO:0000259" key="2">
    <source>
        <dbReference type="SMART" id="SM00331"/>
    </source>
</evidence>
<dbReference type="InterPro" id="IPR036457">
    <property type="entry name" value="PPM-type-like_dom_sf"/>
</dbReference>
<gene>
    <name evidence="3" type="ORF">UFOPK2761_01603</name>
</gene>
<dbReference type="SMART" id="SM00331">
    <property type="entry name" value="PP2C_SIG"/>
    <property type="match status" value="1"/>
</dbReference>